<keyword evidence="2" id="KW-1185">Reference proteome</keyword>
<protein>
    <submittedName>
        <fullName evidence="1">Type II toxin-antitoxin system prevent-host-death family antitoxin</fullName>
    </submittedName>
</protein>
<proteinExistence type="predicted"/>
<accession>A0A4Q1S8R4</accession>
<organism evidence="1 2">
    <name type="scientific">Silvibacterium dinghuense</name>
    <dbReference type="NCBI Taxonomy" id="1560006"/>
    <lineage>
        <taxon>Bacteria</taxon>
        <taxon>Pseudomonadati</taxon>
        <taxon>Acidobacteriota</taxon>
        <taxon>Terriglobia</taxon>
        <taxon>Terriglobales</taxon>
        <taxon>Acidobacteriaceae</taxon>
        <taxon>Silvibacterium</taxon>
    </lineage>
</organism>
<gene>
    <name evidence="1" type="ORF">ESZ00_18740</name>
</gene>
<reference evidence="1 2" key="1">
    <citation type="journal article" date="2016" name="Int. J. Syst. Evol. Microbiol.">
        <title>Acidipila dinghuensis sp. nov., an acidobacterium isolated from forest soil.</title>
        <authorList>
            <person name="Jiang Y.W."/>
            <person name="Wang J."/>
            <person name="Chen M.H."/>
            <person name="Lv Y.Y."/>
            <person name="Qiu L.H."/>
        </authorList>
    </citation>
    <scope>NUCLEOTIDE SEQUENCE [LARGE SCALE GENOMIC DNA]</scope>
    <source>
        <strain evidence="1 2">DHOF10</strain>
    </source>
</reference>
<evidence type="ECO:0000313" key="2">
    <source>
        <dbReference type="Proteomes" id="UP000290253"/>
    </source>
</evidence>
<dbReference type="NCBIfam" id="TIGR01552">
    <property type="entry name" value="phd_fam"/>
    <property type="match status" value="1"/>
</dbReference>
<dbReference type="OrthoDB" id="122854at2"/>
<name>A0A4Q1S8R4_9BACT</name>
<dbReference type="Proteomes" id="UP000290253">
    <property type="component" value="Unassembled WGS sequence"/>
</dbReference>
<comment type="caution">
    <text evidence="1">The sequence shown here is derived from an EMBL/GenBank/DDBJ whole genome shotgun (WGS) entry which is preliminary data.</text>
</comment>
<sequence>MGSSQRNVHPYCDMMYTATMEISITQLRQNLFEVVNQAMEGKQVWVTYKGRRFRIAPEESPPSRLDRMTPLEVIAPGVDLDNSSMLEEMERAWEKDWSEL</sequence>
<evidence type="ECO:0000313" key="1">
    <source>
        <dbReference type="EMBL" id="RXS93387.1"/>
    </source>
</evidence>
<dbReference type="EMBL" id="SDMK01000005">
    <property type="protein sequence ID" value="RXS93387.1"/>
    <property type="molecule type" value="Genomic_DNA"/>
</dbReference>
<dbReference type="AlphaFoldDB" id="A0A4Q1S8R4"/>